<name>A0AAD7ZF97_DIPPU</name>
<dbReference type="Proteomes" id="UP001233999">
    <property type="component" value="Unassembled WGS sequence"/>
</dbReference>
<feature type="compositionally biased region" description="Polar residues" evidence="1">
    <location>
        <begin position="88"/>
        <end position="97"/>
    </location>
</feature>
<evidence type="ECO:0000256" key="1">
    <source>
        <dbReference type="SAM" id="MobiDB-lite"/>
    </source>
</evidence>
<feature type="non-terminal residue" evidence="2">
    <location>
        <position position="1"/>
    </location>
</feature>
<evidence type="ECO:0000313" key="2">
    <source>
        <dbReference type="EMBL" id="KAJ9579649.1"/>
    </source>
</evidence>
<protein>
    <submittedName>
        <fullName evidence="2">Uncharacterized protein</fullName>
    </submittedName>
</protein>
<gene>
    <name evidence="2" type="ORF">L9F63_004728</name>
</gene>
<proteinExistence type="predicted"/>
<comment type="caution">
    <text evidence="2">The sequence shown here is derived from an EMBL/GenBank/DDBJ whole genome shotgun (WGS) entry which is preliminary data.</text>
</comment>
<accession>A0AAD7ZF97</accession>
<reference evidence="2" key="1">
    <citation type="journal article" date="2023" name="IScience">
        <title>Live-bearing cockroach genome reveals convergent evolutionary mechanisms linked to viviparity in insects and beyond.</title>
        <authorList>
            <person name="Fouks B."/>
            <person name="Harrison M.C."/>
            <person name="Mikhailova A.A."/>
            <person name="Marchal E."/>
            <person name="English S."/>
            <person name="Carruthers M."/>
            <person name="Jennings E.C."/>
            <person name="Chiamaka E.L."/>
            <person name="Frigard R.A."/>
            <person name="Pippel M."/>
            <person name="Attardo G.M."/>
            <person name="Benoit J.B."/>
            <person name="Bornberg-Bauer E."/>
            <person name="Tobe S.S."/>
        </authorList>
    </citation>
    <scope>NUCLEOTIDE SEQUENCE</scope>
    <source>
        <strain evidence="2">Stay&amp;Tobe</strain>
    </source>
</reference>
<feature type="region of interest" description="Disordered" evidence="1">
    <location>
        <begin position="85"/>
        <end position="105"/>
    </location>
</feature>
<feature type="non-terminal residue" evidence="2">
    <location>
        <position position="125"/>
    </location>
</feature>
<dbReference type="EMBL" id="JASPKZ010008384">
    <property type="protein sequence ID" value="KAJ9579649.1"/>
    <property type="molecule type" value="Genomic_DNA"/>
</dbReference>
<reference evidence="2" key="2">
    <citation type="submission" date="2023-05" db="EMBL/GenBank/DDBJ databases">
        <authorList>
            <person name="Fouks B."/>
        </authorList>
    </citation>
    <scope>NUCLEOTIDE SEQUENCE</scope>
    <source>
        <strain evidence="2">Stay&amp;Tobe</strain>
        <tissue evidence="2">Testes</tissue>
    </source>
</reference>
<keyword evidence="3" id="KW-1185">Reference proteome</keyword>
<dbReference type="AlphaFoldDB" id="A0AAD7ZF97"/>
<evidence type="ECO:0000313" key="3">
    <source>
        <dbReference type="Proteomes" id="UP001233999"/>
    </source>
</evidence>
<organism evidence="2 3">
    <name type="scientific">Diploptera punctata</name>
    <name type="common">Pacific beetle cockroach</name>
    <dbReference type="NCBI Taxonomy" id="6984"/>
    <lineage>
        <taxon>Eukaryota</taxon>
        <taxon>Metazoa</taxon>
        <taxon>Ecdysozoa</taxon>
        <taxon>Arthropoda</taxon>
        <taxon>Hexapoda</taxon>
        <taxon>Insecta</taxon>
        <taxon>Pterygota</taxon>
        <taxon>Neoptera</taxon>
        <taxon>Polyneoptera</taxon>
        <taxon>Dictyoptera</taxon>
        <taxon>Blattodea</taxon>
        <taxon>Blaberoidea</taxon>
        <taxon>Blaberidae</taxon>
        <taxon>Diplopterinae</taxon>
        <taxon>Diploptera</taxon>
    </lineage>
</organism>
<sequence length="125" mass="14239">EKINSDNSTCIHKSVRLTYCFDYIIILIKILIQTELPNKVMFLSSFSSILWLAKELPNKGFMVCCNSDGQLLALRMCNVRNTGKKGKTTTMSPSPNKITDRKENSTVNSEQCNLCETIVRENEER</sequence>